<gene>
    <name evidence="1" type="primary">Bm647</name>
    <name evidence="1" type="ORF">BM_Bm647</name>
</gene>
<name>A0A1I9G4I9_BRUMA</name>
<dbReference type="EMBL" id="LN857010">
    <property type="protein sequence ID" value="CDP99699.1"/>
    <property type="molecule type" value="Genomic_DNA"/>
</dbReference>
<reference evidence="1" key="1">
    <citation type="journal article" date="2007" name="Science">
        <title>Draft genome of the filarial nematode parasite Brugia malayi.</title>
        <authorList>
            <person name="Ghedin E."/>
            <person name="Wang S."/>
            <person name="Spiro D."/>
            <person name="Caler E."/>
            <person name="Zhao Q."/>
            <person name="Crabtree J."/>
            <person name="Allen J.E."/>
            <person name="Delcher A.L."/>
            <person name="Guiliano D.B."/>
            <person name="Miranda-Saavedra D."/>
            <person name="Angiuoli S.V."/>
            <person name="Creasy T."/>
            <person name="Amedeo P."/>
            <person name="Haas B."/>
            <person name="El-Sayed N.M."/>
            <person name="Wortman J.R."/>
            <person name="Feldblyum T."/>
            <person name="Tallon L."/>
            <person name="Schatz M."/>
            <person name="Shumway M."/>
            <person name="Koo H."/>
            <person name="Salzberg S.L."/>
            <person name="Schobel S."/>
            <person name="Pertea M."/>
            <person name="Pop M."/>
            <person name="White O."/>
            <person name="Barton G.J."/>
            <person name="Carlow C.K."/>
            <person name="Crawford M.J."/>
            <person name="Daub J."/>
            <person name="Dimmic M.W."/>
            <person name="Estes C.F."/>
            <person name="Foster J.M."/>
            <person name="Ganatra M."/>
            <person name="Gregory W.F."/>
            <person name="Johnson N.M."/>
            <person name="Jin J."/>
            <person name="Komuniecki R."/>
            <person name="Korf I."/>
            <person name="Kumar S."/>
            <person name="Laney S."/>
            <person name="Li B.W."/>
            <person name="Li W."/>
            <person name="Lindblom T.H."/>
            <person name="Lustigman S."/>
            <person name="Ma D."/>
            <person name="Maina C.V."/>
            <person name="Martin D.M."/>
            <person name="McCarter J.P."/>
            <person name="McReynolds L."/>
            <person name="Mitreva M."/>
            <person name="Nutman T.B."/>
            <person name="Parkinson J."/>
            <person name="Peregrin-Alvarez J.M."/>
            <person name="Poole C."/>
            <person name="Ren Q."/>
            <person name="Saunders L."/>
            <person name="Sluder A.E."/>
            <person name="Smith K."/>
            <person name="Stanke M."/>
            <person name="Unnasch T.R."/>
            <person name="Ware J."/>
            <person name="Wei A.D."/>
            <person name="Weil G."/>
            <person name="Williams D.J."/>
            <person name="Zhang Y."/>
            <person name="Williams S.A."/>
            <person name="Fraser-Liggett C."/>
            <person name="Slatko B."/>
            <person name="Blaxter M.L."/>
            <person name="Scott A.L."/>
        </authorList>
    </citation>
    <scope>NUCLEOTIDE SEQUENCE</scope>
    <source>
        <strain evidence="1">FR3</strain>
    </source>
</reference>
<protein>
    <submittedName>
        <fullName evidence="1">Bm647, isoform a</fullName>
    </submittedName>
</protein>
<evidence type="ECO:0000313" key="1">
    <source>
        <dbReference type="EMBL" id="CDP99699.1"/>
    </source>
</evidence>
<proteinExistence type="predicted"/>
<dbReference type="AlphaFoldDB" id="A0A1I9G4I9"/>
<organism evidence="1">
    <name type="scientific">Brugia malayi</name>
    <name type="common">Filarial nematode worm</name>
    <dbReference type="NCBI Taxonomy" id="6279"/>
    <lineage>
        <taxon>Eukaryota</taxon>
        <taxon>Metazoa</taxon>
        <taxon>Ecdysozoa</taxon>
        <taxon>Nematoda</taxon>
        <taxon>Chromadorea</taxon>
        <taxon>Rhabditida</taxon>
        <taxon>Spirurina</taxon>
        <taxon>Spiruromorpha</taxon>
        <taxon>Filarioidea</taxon>
        <taxon>Onchocercidae</taxon>
        <taxon>Brugia</taxon>
    </lineage>
</organism>
<accession>A0A1I9G4I9</accession>
<sequence length="39" mass="4613">MYVCVCVCVCVYVCVDDSATDHNMLWKRPCTFHAFFRHL</sequence>
<reference evidence="1" key="2">
    <citation type="submission" date="2012-12" db="EMBL/GenBank/DDBJ databases">
        <authorList>
            <consortium name="WormBase Consortium"/>
            <person name="Ghedin E."/>
            <person name="Paulini M."/>
        </authorList>
    </citation>
    <scope>NUCLEOTIDE SEQUENCE</scope>
    <source>
        <strain evidence="1">FR3</strain>
    </source>
</reference>